<dbReference type="CDD" id="cd07389">
    <property type="entry name" value="MPP_PhoD"/>
    <property type="match status" value="1"/>
</dbReference>
<protein>
    <submittedName>
        <fullName evidence="1">Alkaline phosphatase D family protein</fullName>
        <ecNumber evidence="1">3.1.3.1</ecNumber>
    </submittedName>
</protein>
<dbReference type="RefSeq" id="WP_306100178.1">
    <property type="nucleotide sequence ID" value="NZ_CP162601.1"/>
</dbReference>
<dbReference type="InterPro" id="IPR038607">
    <property type="entry name" value="PhoD-like_sf"/>
</dbReference>
<dbReference type="EMBL" id="CP162601">
    <property type="protein sequence ID" value="XDK24120.1"/>
    <property type="molecule type" value="Genomic_DNA"/>
</dbReference>
<dbReference type="Gene3D" id="3.60.21.70">
    <property type="entry name" value="PhoD-like phosphatase"/>
    <property type="match status" value="1"/>
</dbReference>
<dbReference type="SUPFAM" id="SSF56300">
    <property type="entry name" value="Metallo-dependent phosphatases"/>
    <property type="match status" value="1"/>
</dbReference>
<dbReference type="GO" id="GO:0004035">
    <property type="term" value="F:alkaline phosphatase activity"/>
    <property type="evidence" value="ECO:0007669"/>
    <property type="project" value="UniProtKB-EC"/>
</dbReference>
<gene>
    <name evidence="1" type="ORF">AB0763_07745</name>
</gene>
<name>A0AB39HDK2_9VIBR</name>
<dbReference type="PANTHER" id="PTHR37031:SF2">
    <property type="entry name" value="PHOD-LIKE PHOSPHATASE METALLOPHOSPHATASE DOMAIN-CONTAINING PROTEIN"/>
    <property type="match status" value="1"/>
</dbReference>
<organism evidence="1">
    <name type="scientific">Vibrio sp. HB236076</name>
    <dbReference type="NCBI Taxonomy" id="3232307"/>
    <lineage>
        <taxon>Bacteria</taxon>
        <taxon>Pseudomonadati</taxon>
        <taxon>Pseudomonadota</taxon>
        <taxon>Gammaproteobacteria</taxon>
        <taxon>Vibrionales</taxon>
        <taxon>Vibrionaceae</taxon>
        <taxon>Vibrio</taxon>
    </lineage>
</organism>
<reference evidence="1" key="1">
    <citation type="submission" date="2024-07" db="EMBL/GenBank/DDBJ databases">
        <title>Genome Analysis of a Potential Novel Vibrio Species Secreting pH- and Thermo-stable Alginate Lyase and its Application in Producing Alginate Oligosaccharides.</title>
        <authorList>
            <person name="Huang H."/>
            <person name="Bao K."/>
        </authorList>
    </citation>
    <scope>NUCLEOTIDE SEQUENCE</scope>
    <source>
        <strain evidence="1">HB236076</strain>
    </source>
</reference>
<dbReference type="EC" id="3.1.3.1" evidence="1"/>
<evidence type="ECO:0000313" key="1">
    <source>
        <dbReference type="EMBL" id="XDK24120.1"/>
    </source>
</evidence>
<sequence>MYSPLPLIIAGPLLRRCDQTGLVLWLVTREPLSGEFIVYDRHQQPLYRASLQDIEQCQIGQQAWVVLAHFEFEVPTDVPLYYQLNTQEGDLFTLLPHLFYQHDELIKGQRAIEFRVPERAQHVIHGSCRCPHTDNQDALAYLASQQRDVCATQRPDVLMFTGDQIYADEVAGPTLQTIHAVINALGLPEEDFRHLKVANSQQLYQHPETYYGRDVLLPRQSVTRSKVLWPWSSDSIFTSGNCANHLMTFSEFFAMYLLVWSPNLWHQFSSAWQHPPKTLSGETLKQWHHERSNIEDFIAGLSDIQALLAHVPSYMIFDDHDITDDWNLTIGWEQAVYQHPDARQIINNGLMAYWLCQGWGNAPKQFTSDFKTSVCQFFQSSSPEHHLEAIKTVEQFEAWHYVVDSTPKMVVLDTRTRRWRSESKMNKPSGLMDWEALIEMHQELVDQKAVILVSAAPIFGVKFIEVLQRAVTWLGFPLAVDAENWMAHPGSANTLLSIFTHTQTPANFVILSGDVHYSFAYDIKLRFRKAKPTIYQITCSGIKNTFPRPLLAVCEWADKYLYSPHSPLNWLTKRKRLQIHKRHTDQTDKHLVNHSALGEVKFDRDGRPTKVAIRLSSGEMIEFLPSEVERDTL</sequence>
<keyword evidence="1" id="KW-0378">Hydrolase</keyword>
<dbReference type="InterPro" id="IPR018946">
    <property type="entry name" value="PhoD-like_MPP"/>
</dbReference>
<dbReference type="KEGG" id="vih:AB0763_07745"/>
<proteinExistence type="predicted"/>
<accession>A0AB39HDK2</accession>
<dbReference type="PANTHER" id="PTHR37031">
    <property type="entry name" value="METALLOPHOSPHATASE BINDING DOMAIN PROTEIN"/>
    <property type="match status" value="1"/>
</dbReference>
<dbReference type="AlphaFoldDB" id="A0AB39HDK2"/>
<dbReference type="InterPro" id="IPR029052">
    <property type="entry name" value="Metallo-depent_PP-like"/>
</dbReference>